<evidence type="ECO:0000256" key="5">
    <source>
        <dbReference type="ARBA" id="ARBA00022801"/>
    </source>
</evidence>
<evidence type="ECO:0000313" key="10">
    <source>
        <dbReference type="EMBL" id="MEF3366326.1"/>
    </source>
</evidence>
<keyword evidence="2 8" id="KW-1277">Toxin-antitoxin system</keyword>
<dbReference type="InterPro" id="IPR022907">
    <property type="entry name" value="VapC_family"/>
</dbReference>
<dbReference type="PANTHER" id="PTHR33653:SF1">
    <property type="entry name" value="RIBONUCLEASE VAPC2"/>
    <property type="match status" value="1"/>
</dbReference>
<dbReference type="EMBL" id="JAZHYN010000016">
    <property type="protein sequence ID" value="MEF3366326.1"/>
    <property type="molecule type" value="Genomic_DNA"/>
</dbReference>
<evidence type="ECO:0000256" key="7">
    <source>
        <dbReference type="ARBA" id="ARBA00038093"/>
    </source>
</evidence>
<evidence type="ECO:0000256" key="4">
    <source>
        <dbReference type="ARBA" id="ARBA00022723"/>
    </source>
</evidence>
<gene>
    <name evidence="8" type="primary">vapC</name>
    <name evidence="10" type="ORF">V3H18_07250</name>
</gene>
<protein>
    <recommendedName>
        <fullName evidence="8">Ribonuclease VapC</fullName>
        <shortName evidence="8">RNase VapC</shortName>
        <ecNumber evidence="8">3.1.-.-</ecNumber>
    </recommendedName>
    <alternativeName>
        <fullName evidence="8">Toxin VapC</fullName>
    </alternativeName>
</protein>
<keyword evidence="3 8" id="KW-0540">Nuclease</keyword>
<proteinExistence type="inferred from homology"/>
<reference evidence="10 11" key="1">
    <citation type="submission" date="2024-02" db="EMBL/GenBank/DDBJ databases">
        <authorList>
            <person name="Grouzdev D."/>
        </authorList>
    </citation>
    <scope>NUCLEOTIDE SEQUENCE [LARGE SCALE GENOMIC DNA]</scope>
    <source>
        <strain evidence="10 11">9N</strain>
    </source>
</reference>
<keyword evidence="4 8" id="KW-0479">Metal-binding</keyword>
<dbReference type="Pfam" id="PF01850">
    <property type="entry name" value="PIN"/>
    <property type="match status" value="1"/>
</dbReference>
<dbReference type="InterPro" id="IPR002716">
    <property type="entry name" value="PIN_dom"/>
</dbReference>
<keyword evidence="11" id="KW-1185">Reference proteome</keyword>
<sequence>MARYLLDTNIIMAAALGFPGVLGRLSALEIGDVAISAISLGETLAGATGGEKNARLVENIGLIAENLDILPFDHAAAEAFGRLMRKLDPKRRRILDRMIAAQALAQGLTLVAANNEDFDDIAGLVVEKWG</sequence>
<evidence type="ECO:0000256" key="3">
    <source>
        <dbReference type="ARBA" id="ARBA00022722"/>
    </source>
</evidence>
<dbReference type="RefSeq" id="WP_332081318.1">
    <property type="nucleotide sequence ID" value="NZ_JAZHYN010000016.1"/>
</dbReference>
<comment type="function">
    <text evidence="8">Toxic component of a toxin-antitoxin (TA) system. An RNase.</text>
</comment>
<feature type="domain" description="PIN" evidence="9">
    <location>
        <begin position="4"/>
        <end position="123"/>
    </location>
</feature>
<keyword evidence="8" id="KW-0800">Toxin</keyword>
<dbReference type="InterPro" id="IPR029060">
    <property type="entry name" value="PIN-like_dom_sf"/>
</dbReference>
<dbReference type="SUPFAM" id="SSF88723">
    <property type="entry name" value="PIN domain-like"/>
    <property type="match status" value="1"/>
</dbReference>
<accession>A0ABU7XIL9</accession>
<organism evidence="10 11">
    <name type="scientific">Methylocystis borbori</name>
    <dbReference type="NCBI Taxonomy" id="3118750"/>
    <lineage>
        <taxon>Bacteria</taxon>
        <taxon>Pseudomonadati</taxon>
        <taxon>Pseudomonadota</taxon>
        <taxon>Alphaproteobacteria</taxon>
        <taxon>Hyphomicrobiales</taxon>
        <taxon>Methylocystaceae</taxon>
        <taxon>Methylocystis</taxon>
    </lineage>
</organism>
<dbReference type="Gene3D" id="3.40.50.1010">
    <property type="entry name" value="5'-nuclease"/>
    <property type="match status" value="1"/>
</dbReference>
<feature type="binding site" evidence="8">
    <location>
        <position position="7"/>
    </location>
    <ligand>
        <name>Mg(2+)</name>
        <dbReference type="ChEBI" id="CHEBI:18420"/>
    </ligand>
</feature>
<keyword evidence="5 8" id="KW-0378">Hydrolase</keyword>
<name>A0ABU7XIL9_9HYPH</name>
<comment type="cofactor">
    <cofactor evidence="1 8">
        <name>Mg(2+)</name>
        <dbReference type="ChEBI" id="CHEBI:18420"/>
    </cofactor>
</comment>
<dbReference type="EC" id="3.1.-.-" evidence="8"/>
<evidence type="ECO:0000256" key="6">
    <source>
        <dbReference type="ARBA" id="ARBA00022842"/>
    </source>
</evidence>
<evidence type="ECO:0000256" key="8">
    <source>
        <dbReference type="HAMAP-Rule" id="MF_00265"/>
    </source>
</evidence>
<feature type="binding site" evidence="8">
    <location>
        <position position="96"/>
    </location>
    <ligand>
        <name>Mg(2+)</name>
        <dbReference type="ChEBI" id="CHEBI:18420"/>
    </ligand>
</feature>
<evidence type="ECO:0000256" key="1">
    <source>
        <dbReference type="ARBA" id="ARBA00001946"/>
    </source>
</evidence>
<evidence type="ECO:0000313" key="11">
    <source>
        <dbReference type="Proteomes" id="UP001350748"/>
    </source>
</evidence>
<keyword evidence="6 8" id="KW-0460">Magnesium</keyword>
<dbReference type="Proteomes" id="UP001350748">
    <property type="component" value="Unassembled WGS sequence"/>
</dbReference>
<comment type="similarity">
    <text evidence="7 8">Belongs to the PINc/VapC protein family.</text>
</comment>
<dbReference type="InterPro" id="IPR050556">
    <property type="entry name" value="Type_II_TA_system_RNase"/>
</dbReference>
<dbReference type="PANTHER" id="PTHR33653">
    <property type="entry name" value="RIBONUCLEASE VAPC2"/>
    <property type="match status" value="1"/>
</dbReference>
<evidence type="ECO:0000256" key="2">
    <source>
        <dbReference type="ARBA" id="ARBA00022649"/>
    </source>
</evidence>
<evidence type="ECO:0000259" key="9">
    <source>
        <dbReference type="Pfam" id="PF01850"/>
    </source>
</evidence>
<comment type="caution">
    <text evidence="10">The sequence shown here is derived from an EMBL/GenBank/DDBJ whole genome shotgun (WGS) entry which is preliminary data.</text>
</comment>
<dbReference type="HAMAP" id="MF_00265">
    <property type="entry name" value="VapC_Nob1"/>
    <property type="match status" value="1"/>
</dbReference>